<name>A0A2S3ZFH2_9MICO</name>
<keyword evidence="3" id="KW-1185">Reference proteome</keyword>
<protein>
    <submittedName>
        <fullName evidence="2">Uncharacterized protein</fullName>
    </submittedName>
</protein>
<accession>A0A2S3ZFH2</accession>
<dbReference type="RefSeq" id="WP_103460448.1">
    <property type="nucleotide sequence ID" value="NZ_PPXD01000013.1"/>
</dbReference>
<evidence type="ECO:0000313" key="2">
    <source>
        <dbReference type="EMBL" id="POH65842.1"/>
    </source>
</evidence>
<evidence type="ECO:0000256" key="1">
    <source>
        <dbReference type="SAM" id="MobiDB-lite"/>
    </source>
</evidence>
<dbReference type="AlphaFoldDB" id="A0A2S3ZFH2"/>
<comment type="caution">
    <text evidence="2">The sequence shown here is derived from an EMBL/GenBank/DDBJ whole genome shotgun (WGS) entry which is preliminary data.</text>
</comment>
<reference evidence="2 3" key="1">
    <citation type="submission" date="2018-01" db="EMBL/GenBank/DDBJ databases">
        <title>Cryobacterium sp. nov., from glaciers in China.</title>
        <authorList>
            <person name="Liu Q."/>
            <person name="Xin Y.-H."/>
        </authorList>
    </citation>
    <scope>NUCLEOTIDE SEQUENCE [LARGE SCALE GENOMIC DNA]</scope>
    <source>
        <strain evidence="2 3">TMN-42</strain>
    </source>
</reference>
<proteinExistence type="predicted"/>
<organism evidence="2 3">
    <name type="scientific">Cryobacterium zongtaii</name>
    <dbReference type="NCBI Taxonomy" id="1259217"/>
    <lineage>
        <taxon>Bacteria</taxon>
        <taxon>Bacillati</taxon>
        <taxon>Actinomycetota</taxon>
        <taxon>Actinomycetes</taxon>
        <taxon>Micrococcales</taxon>
        <taxon>Microbacteriaceae</taxon>
        <taxon>Cryobacterium</taxon>
    </lineage>
</organism>
<dbReference type="EMBL" id="PPXD01000013">
    <property type="protein sequence ID" value="POH65842.1"/>
    <property type="molecule type" value="Genomic_DNA"/>
</dbReference>
<sequence length="207" mass="21126">MIIGSLALGNLNGQESDTPLATAGPVAVNPPDASGDETVASDPAELAAGAQLVVVGTVIGVEETQAPAEVPQPYGVVKTFTLVLSTDQTIQGTAEPGPDGFLRIVIPSFATSTGGLSVDEYLQRIPLGSEVAAYLERGWPASGGMVNTNPEYAAADQVPLYIPTTSQSLAVQVHEDSTVFWPLAGTSKEGTIRDALPGGTLVPLAGD</sequence>
<gene>
    <name evidence="2" type="ORF">C3B61_09795</name>
</gene>
<evidence type="ECO:0000313" key="3">
    <source>
        <dbReference type="Proteomes" id="UP000237340"/>
    </source>
</evidence>
<feature type="region of interest" description="Disordered" evidence="1">
    <location>
        <begin position="14"/>
        <end position="39"/>
    </location>
</feature>
<dbReference type="Proteomes" id="UP000237340">
    <property type="component" value="Unassembled WGS sequence"/>
</dbReference>